<comment type="caution">
    <text evidence="1">The sequence shown here is derived from an EMBL/GenBank/DDBJ whole genome shotgun (WGS) entry which is preliminary data.</text>
</comment>
<dbReference type="PATRIC" id="fig|1318628.3.peg.3178"/>
<dbReference type="HOGENOM" id="CLU_1371206_0_0_6"/>
<dbReference type="SUPFAM" id="SSF53850">
    <property type="entry name" value="Periplasmic binding protein-like II"/>
    <property type="match status" value="1"/>
</dbReference>
<dbReference type="AlphaFoldDB" id="R8AX29"/>
<dbReference type="Gene3D" id="3.40.190.10">
    <property type="entry name" value="Periplasmic binding protein-like II"/>
    <property type="match status" value="2"/>
</dbReference>
<reference evidence="1 2" key="1">
    <citation type="journal article" date="2013" name="Genome Announc.">
        <title>Draft Genome Sequence of the Moderately Halophilic Bacterium Marinobacter lipolyticus Strain SM19.</title>
        <authorList>
            <person name="Papke R.T."/>
            <person name="de la Haba R.R."/>
            <person name="Infante-Dominguez C."/>
            <person name="Perez D."/>
            <person name="Sanchez-Porro C."/>
            <person name="Lapierre P."/>
            <person name="Ventosa A."/>
        </authorList>
    </citation>
    <scope>NUCLEOTIDE SEQUENCE [LARGE SCALE GENOMIC DNA]</scope>
    <source>
        <strain evidence="1 2">SM19</strain>
    </source>
</reference>
<name>R8AX29_9GAMM</name>
<evidence type="ECO:0000313" key="2">
    <source>
        <dbReference type="Proteomes" id="UP000016540"/>
    </source>
</evidence>
<proteinExistence type="predicted"/>
<accession>R8AX29</accession>
<dbReference type="EMBL" id="ASAD01000021">
    <property type="protein sequence ID" value="EON90877.1"/>
    <property type="molecule type" value="Genomic_DNA"/>
</dbReference>
<gene>
    <name evidence="1" type="ORF">MARLIPOL_15899</name>
</gene>
<organism evidence="1 2">
    <name type="scientific">Marinobacter lipolyticus SM19</name>
    <dbReference type="NCBI Taxonomy" id="1318628"/>
    <lineage>
        <taxon>Bacteria</taxon>
        <taxon>Pseudomonadati</taxon>
        <taxon>Pseudomonadota</taxon>
        <taxon>Gammaproteobacteria</taxon>
        <taxon>Pseudomonadales</taxon>
        <taxon>Marinobacteraceae</taxon>
        <taxon>Marinobacter</taxon>
    </lineage>
</organism>
<sequence length="235" mass="26399">MLTQRSCIGFILAILVGVCSAGETRRIASAPGDDDAAFRYAQKYISLIYQGCDFDVVFLEFPQERSIFTAETGNIDGELARMKAVVSKDSPLVPVPTPLLHMELVPVRHVDDEPIRSSKDLEGKRVAYQRGFRIMNRLVPDSAGAIKVNSTHQIFKLLSRGRVDVGLMMKQQALMKFSSYPDMTMDKPILTEPVFHFVHERHTSDIPCLDRSLNKLIESGIVERLESEYLPSDPD</sequence>
<protein>
    <submittedName>
        <fullName evidence="1">Uncharacterized protein</fullName>
    </submittedName>
</protein>
<dbReference type="Proteomes" id="UP000016540">
    <property type="component" value="Unassembled WGS sequence"/>
</dbReference>
<keyword evidence="2" id="KW-1185">Reference proteome</keyword>
<evidence type="ECO:0000313" key="1">
    <source>
        <dbReference type="EMBL" id="EON90877.1"/>
    </source>
</evidence>
<dbReference type="eggNOG" id="COG0834">
    <property type="taxonomic scope" value="Bacteria"/>
</dbReference>
<dbReference type="RefSeq" id="WP_012139372.1">
    <property type="nucleotide sequence ID" value="NZ_KE007328.1"/>
</dbReference>
<dbReference type="STRING" id="1318628.MARLIPOL_15899"/>